<evidence type="ECO:0000256" key="2">
    <source>
        <dbReference type="ARBA" id="ARBA00022692"/>
    </source>
</evidence>
<evidence type="ECO:0000256" key="4">
    <source>
        <dbReference type="ARBA" id="ARBA00023136"/>
    </source>
</evidence>
<dbReference type="InterPro" id="IPR010817">
    <property type="entry name" value="HemY_N"/>
</dbReference>
<comment type="subcellular location">
    <subcellularLocation>
        <location evidence="1">Membrane</location>
    </subcellularLocation>
</comment>
<accession>A0A1H2RMZ1</accession>
<dbReference type="Pfam" id="PF07219">
    <property type="entry name" value="HemY_N"/>
    <property type="match status" value="1"/>
</dbReference>
<keyword evidence="9" id="KW-1185">Reference proteome</keyword>
<dbReference type="EMBL" id="FNOM01000001">
    <property type="protein sequence ID" value="SDW20826.1"/>
    <property type="molecule type" value="Genomic_DNA"/>
</dbReference>
<dbReference type="OrthoDB" id="9798343at2"/>
<dbReference type="InterPro" id="IPR011990">
    <property type="entry name" value="TPR-like_helical_dom_sf"/>
</dbReference>
<dbReference type="RefSeq" id="WP_092884778.1">
    <property type="nucleotide sequence ID" value="NZ_CP061498.1"/>
</dbReference>
<keyword evidence="2 6" id="KW-0812">Transmembrane</keyword>
<keyword evidence="3 6" id="KW-1133">Transmembrane helix</keyword>
<evidence type="ECO:0000256" key="1">
    <source>
        <dbReference type="ARBA" id="ARBA00004370"/>
    </source>
</evidence>
<gene>
    <name evidence="8" type="ORF">SAMN04488238_101370</name>
</gene>
<dbReference type="PIRSF" id="PIRSF031802">
    <property type="entry name" value="UCP031802"/>
    <property type="match status" value="1"/>
</dbReference>
<evidence type="ECO:0000313" key="9">
    <source>
        <dbReference type="Proteomes" id="UP000198539"/>
    </source>
</evidence>
<keyword evidence="4 6" id="KW-0472">Membrane</keyword>
<dbReference type="InterPro" id="IPR016982">
    <property type="entry name" value="Mms48"/>
</dbReference>
<evidence type="ECO:0000256" key="3">
    <source>
        <dbReference type="ARBA" id="ARBA00022989"/>
    </source>
</evidence>
<reference evidence="8 9" key="1">
    <citation type="submission" date="2016-10" db="EMBL/GenBank/DDBJ databases">
        <authorList>
            <person name="de Groot N.N."/>
        </authorList>
    </citation>
    <scope>NUCLEOTIDE SEQUENCE [LARGE SCALE GENOMIC DNA]</scope>
    <source>
        <strain evidence="8 9">CGMCC 1.8894</strain>
    </source>
</reference>
<feature type="transmembrane region" description="Helical" evidence="6">
    <location>
        <begin position="47"/>
        <end position="76"/>
    </location>
</feature>
<feature type="region of interest" description="Disordered" evidence="5">
    <location>
        <begin position="462"/>
        <end position="486"/>
    </location>
</feature>
<dbReference type="Proteomes" id="UP000198539">
    <property type="component" value="Unassembled WGS sequence"/>
</dbReference>
<dbReference type="AlphaFoldDB" id="A0A1H2RMZ1"/>
<organism evidence="8 9">
    <name type="scientific">Roseicitreum antarcticum</name>
    <dbReference type="NCBI Taxonomy" id="564137"/>
    <lineage>
        <taxon>Bacteria</taxon>
        <taxon>Pseudomonadati</taxon>
        <taxon>Pseudomonadota</taxon>
        <taxon>Alphaproteobacteria</taxon>
        <taxon>Rhodobacterales</taxon>
        <taxon>Paracoccaceae</taxon>
        <taxon>Roseicitreum</taxon>
    </lineage>
</organism>
<sequence>MFWTLLKVVIFIAVVAGLAIGASALLDSGQGVRLAIADIEFVLGPIQSVIAAVAALVALWLILKLVGLSVALLRFLNGDETALTRFFARSREKRGLDALSEGWIALAAQDGKRAVIKANKAEKLLNRPDLTNLLIAQAAELKGNREKAKEYYKLLVSDDRTRFVGIQGLMRQKLEDGDRDTAMKLAQKALSLKPGDVAMQDMLLKLQHDCTDWSGARHTLLTKTKHGNLPKDVYKRRDAVLALQQSIAAEAAGNTAAARDAAIEANALAPHLVPAAARAARMLHEYGKHRAAVNALKKAWTQTPHPDLAAAFAGLAHDETPTARLRRFDKLLSIKPDHPETRMLKAELLIAAEDFPAARRALGDLATSKPTTRSLTIMAAIERGEGSDDAVVRGWLTSALTAGRGPQWVCTSCHHIQATWSAICENCGAFDTLEWTETTDTASVSATQTAMLPLIVGALSKPDSSEADAEDDAILDAEPVTSDARA</sequence>
<evidence type="ECO:0000313" key="8">
    <source>
        <dbReference type="EMBL" id="SDW20826.1"/>
    </source>
</evidence>
<protein>
    <submittedName>
        <fullName evidence="8">HemY protein</fullName>
    </submittedName>
</protein>
<name>A0A1H2RMZ1_9RHOB</name>
<evidence type="ECO:0000256" key="5">
    <source>
        <dbReference type="SAM" id="MobiDB-lite"/>
    </source>
</evidence>
<proteinExistence type="predicted"/>
<feature type="domain" description="HemY N-terminal" evidence="7">
    <location>
        <begin position="32"/>
        <end position="143"/>
    </location>
</feature>
<evidence type="ECO:0000256" key="6">
    <source>
        <dbReference type="SAM" id="Phobius"/>
    </source>
</evidence>
<dbReference type="GO" id="GO:0016020">
    <property type="term" value="C:membrane"/>
    <property type="evidence" value="ECO:0007669"/>
    <property type="project" value="UniProtKB-SubCell"/>
</dbReference>
<evidence type="ECO:0000259" key="7">
    <source>
        <dbReference type="Pfam" id="PF07219"/>
    </source>
</evidence>
<dbReference type="STRING" id="564137.SAMN04488238_101370"/>
<dbReference type="Gene3D" id="1.25.40.10">
    <property type="entry name" value="Tetratricopeptide repeat domain"/>
    <property type="match status" value="2"/>
</dbReference>
<dbReference type="SUPFAM" id="SSF48452">
    <property type="entry name" value="TPR-like"/>
    <property type="match status" value="2"/>
</dbReference>
<feature type="compositionally biased region" description="Acidic residues" evidence="5">
    <location>
        <begin position="465"/>
        <end position="475"/>
    </location>
</feature>